<evidence type="ECO:0000256" key="4">
    <source>
        <dbReference type="ARBA" id="ARBA00022801"/>
    </source>
</evidence>
<proteinExistence type="inferred from homology"/>
<accession>A0A318QA80</accession>
<keyword evidence="7" id="KW-0456">Lyase</keyword>
<evidence type="ECO:0000256" key="6">
    <source>
        <dbReference type="ARBA" id="ARBA00023125"/>
    </source>
</evidence>
<gene>
    <name evidence="9" type="ORF">CFR71_13430</name>
</gene>
<keyword evidence="3" id="KW-0227">DNA damage</keyword>
<comment type="caution">
    <text evidence="9">The sequence shown here is derived from an EMBL/GenBank/DDBJ whole genome shotgun (WGS) entry which is preliminary data.</text>
</comment>
<dbReference type="GO" id="GO:0106300">
    <property type="term" value="P:protein-DNA covalent cross-linking repair"/>
    <property type="evidence" value="ECO:0007669"/>
    <property type="project" value="InterPro"/>
</dbReference>
<keyword evidence="5" id="KW-0190">Covalent protein-DNA linkage</keyword>
<evidence type="ECO:0000256" key="3">
    <source>
        <dbReference type="ARBA" id="ARBA00022763"/>
    </source>
</evidence>
<dbReference type="RefSeq" id="WP_110531867.1">
    <property type="nucleotide sequence ID" value="NZ_NOXG01000028.1"/>
</dbReference>
<dbReference type="InterPro" id="IPR036590">
    <property type="entry name" value="SRAP-like"/>
</dbReference>
<reference evidence="9 10" key="1">
    <citation type="submission" date="2017-07" db="EMBL/GenBank/DDBJ databases">
        <title>A draft genome sequence of Komagataeibacter sp. T5K1.</title>
        <authorList>
            <person name="Skraban J."/>
            <person name="Cleenwerck I."/>
            <person name="Vandamme P."/>
            <person name="Trcek J."/>
        </authorList>
    </citation>
    <scope>NUCLEOTIDE SEQUENCE [LARGE SCALE GENOMIC DNA]</scope>
    <source>
        <strain evidence="9 10">T5K1</strain>
    </source>
</reference>
<dbReference type="Proteomes" id="UP000247609">
    <property type="component" value="Unassembled WGS sequence"/>
</dbReference>
<dbReference type="EC" id="3.4.-.-" evidence="8"/>
<keyword evidence="4 8" id="KW-0378">Hydrolase</keyword>
<dbReference type="Gene3D" id="3.90.1680.20">
    <property type="match status" value="2"/>
</dbReference>
<dbReference type="EMBL" id="NOXG01000028">
    <property type="protein sequence ID" value="PYD74714.1"/>
    <property type="molecule type" value="Genomic_DNA"/>
</dbReference>
<protein>
    <recommendedName>
        <fullName evidence="8">Abasic site processing protein</fullName>
        <ecNumber evidence="8">3.4.-.-</ecNumber>
    </recommendedName>
</protein>
<evidence type="ECO:0000256" key="5">
    <source>
        <dbReference type="ARBA" id="ARBA00023124"/>
    </source>
</evidence>
<dbReference type="InterPro" id="IPR003738">
    <property type="entry name" value="SRAP"/>
</dbReference>
<evidence type="ECO:0000313" key="10">
    <source>
        <dbReference type="Proteomes" id="UP000247609"/>
    </source>
</evidence>
<evidence type="ECO:0000256" key="2">
    <source>
        <dbReference type="ARBA" id="ARBA00022670"/>
    </source>
</evidence>
<comment type="similarity">
    <text evidence="1 8">Belongs to the SOS response-associated peptidase family.</text>
</comment>
<dbReference type="PANTHER" id="PTHR13604:SF0">
    <property type="entry name" value="ABASIC SITE PROCESSING PROTEIN HMCES"/>
    <property type="match status" value="1"/>
</dbReference>
<evidence type="ECO:0000256" key="1">
    <source>
        <dbReference type="ARBA" id="ARBA00008136"/>
    </source>
</evidence>
<name>A0A318QA80_9PROT</name>
<dbReference type="AlphaFoldDB" id="A0A318QA80"/>
<evidence type="ECO:0000256" key="8">
    <source>
        <dbReference type="RuleBase" id="RU364100"/>
    </source>
</evidence>
<dbReference type="PANTHER" id="PTHR13604">
    <property type="entry name" value="DC12-RELATED"/>
    <property type="match status" value="1"/>
</dbReference>
<organism evidence="9 10">
    <name type="scientific">Novacetimonas pomaceti</name>
    <dbReference type="NCBI Taxonomy" id="2021998"/>
    <lineage>
        <taxon>Bacteria</taxon>
        <taxon>Pseudomonadati</taxon>
        <taxon>Pseudomonadota</taxon>
        <taxon>Alphaproteobacteria</taxon>
        <taxon>Acetobacterales</taxon>
        <taxon>Acetobacteraceae</taxon>
        <taxon>Novacetimonas</taxon>
    </lineage>
</organism>
<dbReference type="GO" id="GO:0008233">
    <property type="term" value="F:peptidase activity"/>
    <property type="evidence" value="ECO:0007669"/>
    <property type="project" value="UniProtKB-KW"/>
</dbReference>
<evidence type="ECO:0000256" key="7">
    <source>
        <dbReference type="ARBA" id="ARBA00023239"/>
    </source>
</evidence>
<dbReference type="SUPFAM" id="SSF143081">
    <property type="entry name" value="BB1717-like"/>
    <property type="match status" value="1"/>
</dbReference>
<dbReference type="GO" id="GO:0006508">
    <property type="term" value="P:proteolysis"/>
    <property type="evidence" value="ECO:0007669"/>
    <property type="project" value="UniProtKB-KW"/>
</dbReference>
<keyword evidence="2 8" id="KW-0645">Protease</keyword>
<dbReference type="Pfam" id="PF02586">
    <property type="entry name" value="SRAP"/>
    <property type="match status" value="1"/>
</dbReference>
<keyword evidence="6" id="KW-0238">DNA-binding</keyword>
<dbReference type="GO" id="GO:0003697">
    <property type="term" value="F:single-stranded DNA binding"/>
    <property type="evidence" value="ECO:0007669"/>
    <property type="project" value="InterPro"/>
</dbReference>
<dbReference type="GO" id="GO:0016829">
    <property type="term" value="F:lyase activity"/>
    <property type="evidence" value="ECO:0007669"/>
    <property type="project" value="UniProtKB-KW"/>
</dbReference>
<sequence>MCNLYAMTGSQQAIREAARVMTDRTGNLRPLPEIWPNTLAPIVRNAQDGRELVMACWGMPTPPNYLKGHRVDRGVTNIRNPTSTWWKRWEGVAHRCLVPLTAFSEPERLPDGTSRPVWFARSDGEPLAFFAGIWCRWTSVRKLADGETTDDLFGFLTTTANREVGAIHPKAMPVILTRQEELDLWMKGPLDDALQLQRPMPDNALTHLIHGGGRDWAAGIA</sequence>
<evidence type="ECO:0000313" key="9">
    <source>
        <dbReference type="EMBL" id="PYD74714.1"/>
    </source>
</evidence>